<evidence type="ECO:0000313" key="2">
    <source>
        <dbReference type="Proteomes" id="UP001165960"/>
    </source>
</evidence>
<dbReference type="EMBL" id="QTSX02006413">
    <property type="protein sequence ID" value="KAJ9055090.1"/>
    <property type="molecule type" value="Genomic_DNA"/>
</dbReference>
<proteinExistence type="predicted"/>
<reference evidence="1" key="1">
    <citation type="submission" date="2022-04" db="EMBL/GenBank/DDBJ databases">
        <title>Genome of the entomopathogenic fungus Entomophthora muscae.</title>
        <authorList>
            <person name="Elya C."/>
            <person name="Lovett B.R."/>
            <person name="Lee E."/>
            <person name="Macias A.M."/>
            <person name="Hajek A.E."/>
            <person name="De Bivort B.L."/>
            <person name="Kasson M.T."/>
            <person name="De Fine Licht H.H."/>
            <person name="Stajich J.E."/>
        </authorList>
    </citation>
    <scope>NUCLEOTIDE SEQUENCE</scope>
    <source>
        <strain evidence="1">Berkeley</strain>
    </source>
</reference>
<comment type="caution">
    <text evidence="1">The sequence shown here is derived from an EMBL/GenBank/DDBJ whole genome shotgun (WGS) entry which is preliminary data.</text>
</comment>
<sequence>MDILKTSQAAPCHTPLSLPEDNSGSVQSDGEITLLPEGHETRISTNDLEKQHTKLVNSMKVITTGKSCNGKPNQAIGLRKWLHGQYCLKRTWDSDKLSVAISDAVQACDLKKMVKSDAKANQEEEFKDLSHKPEVNLKQVDALNGNAIYFSLKILFTFGTPAKATTIKSEVNVTSLPLGVMTNTASSLADASVGLGNCTNNNSIDLSEENMNETIEFPQPRSPATDLTPANELSTETLQDVSKVIVNHCTTEDLLDDIWNRKAWKIMAHVTLDALYFTLKSAKGEAYSETMDQHNGLISLQIDWIYLGLAILNGNATGYSKQIWNSCQLLEKPIPEELS</sequence>
<keyword evidence="2" id="KW-1185">Reference proteome</keyword>
<protein>
    <submittedName>
        <fullName evidence="1">Uncharacterized protein</fullName>
    </submittedName>
</protein>
<name>A0ACC2RYJ6_9FUNG</name>
<gene>
    <name evidence="1" type="ORF">DSO57_1007845</name>
</gene>
<organism evidence="1 2">
    <name type="scientific">Entomophthora muscae</name>
    <dbReference type="NCBI Taxonomy" id="34485"/>
    <lineage>
        <taxon>Eukaryota</taxon>
        <taxon>Fungi</taxon>
        <taxon>Fungi incertae sedis</taxon>
        <taxon>Zoopagomycota</taxon>
        <taxon>Entomophthoromycotina</taxon>
        <taxon>Entomophthoromycetes</taxon>
        <taxon>Entomophthorales</taxon>
        <taxon>Entomophthoraceae</taxon>
        <taxon>Entomophthora</taxon>
    </lineage>
</organism>
<dbReference type="Proteomes" id="UP001165960">
    <property type="component" value="Unassembled WGS sequence"/>
</dbReference>
<evidence type="ECO:0000313" key="1">
    <source>
        <dbReference type="EMBL" id="KAJ9055090.1"/>
    </source>
</evidence>
<accession>A0ACC2RYJ6</accession>